<evidence type="ECO:0000313" key="2">
    <source>
        <dbReference type="EMBL" id="KAL2788841.1"/>
    </source>
</evidence>
<dbReference type="EMBL" id="JBFTWV010000073">
    <property type="protein sequence ID" value="KAL2788841.1"/>
    <property type="molecule type" value="Genomic_DNA"/>
</dbReference>
<feature type="region of interest" description="Disordered" evidence="1">
    <location>
        <begin position="355"/>
        <end position="406"/>
    </location>
</feature>
<protein>
    <submittedName>
        <fullName evidence="2">Uncharacterized protein</fullName>
    </submittedName>
</protein>
<name>A0ABR4G006_9EURO</name>
<gene>
    <name evidence="2" type="ORF">BJX66DRAFT_249559</name>
</gene>
<evidence type="ECO:0000256" key="1">
    <source>
        <dbReference type="SAM" id="MobiDB-lite"/>
    </source>
</evidence>
<reference evidence="2 3" key="1">
    <citation type="submission" date="2024-07" db="EMBL/GenBank/DDBJ databases">
        <title>Section-level genome sequencing and comparative genomics of Aspergillus sections Usti and Cavernicolus.</title>
        <authorList>
            <consortium name="Lawrence Berkeley National Laboratory"/>
            <person name="Nybo J.L."/>
            <person name="Vesth T.C."/>
            <person name="Theobald S."/>
            <person name="Frisvad J.C."/>
            <person name="Larsen T.O."/>
            <person name="Kjaerboelling I."/>
            <person name="Rothschild-Mancinelli K."/>
            <person name="Lyhne E.K."/>
            <person name="Kogle M.E."/>
            <person name="Barry K."/>
            <person name="Clum A."/>
            <person name="Na H."/>
            <person name="Ledsgaard L."/>
            <person name="Lin J."/>
            <person name="Lipzen A."/>
            <person name="Kuo A."/>
            <person name="Riley R."/>
            <person name="Mondo S."/>
            <person name="Labutti K."/>
            <person name="Haridas S."/>
            <person name="Pangalinan J."/>
            <person name="Salamov A.A."/>
            <person name="Simmons B.A."/>
            <person name="Magnuson J.K."/>
            <person name="Chen J."/>
            <person name="Drula E."/>
            <person name="Henrissat B."/>
            <person name="Wiebenga A."/>
            <person name="Lubbers R.J."/>
            <person name="Gomes A.C."/>
            <person name="Makela M.R."/>
            <person name="Stajich J."/>
            <person name="Grigoriev I.V."/>
            <person name="Mortensen U.H."/>
            <person name="De Vries R.P."/>
            <person name="Baker S.E."/>
            <person name="Andersen M.R."/>
        </authorList>
    </citation>
    <scope>NUCLEOTIDE SEQUENCE [LARGE SCALE GENOMIC DNA]</scope>
    <source>
        <strain evidence="2 3">CBS 209.92</strain>
    </source>
</reference>
<accession>A0ABR4G006</accession>
<feature type="compositionally biased region" description="Basic and acidic residues" evidence="1">
    <location>
        <begin position="366"/>
        <end position="381"/>
    </location>
</feature>
<comment type="caution">
    <text evidence="2">The sequence shown here is derived from an EMBL/GenBank/DDBJ whole genome shotgun (WGS) entry which is preliminary data.</text>
</comment>
<evidence type="ECO:0000313" key="3">
    <source>
        <dbReference type="Proteomes" id="UP001610563"/>
    </source>
</evidence>
<organism evidence="2 3">
    <name type="scientific">Aspergillus keveii</name>
    <dbReference type="NCBI Taxonomy" id="714993"/>
    <lineage>
        <taxon>Eukaryota</taxon>
        <taxon>Fungi</taxon>
        <taxon>Dikarya</taxon>
        <taxon>Ascomycota</taxon>
        <taxon>Pezizomycotina</taxon>
        <taxon>Eurotiomycetes</taxon>
        <taxon>Eurotiomycetidae</taxon>
        <taxon>Eurotiales</taxon>
        <taxon>Aspergillaceae</taxon>
        <taxon>Aspergillus</taxon>
        <taxon>Aspergillus subgen. Nidulantes</taxon>
    </lineage>
</organism>
<sequence length="406" mass="46803">MYYDFGVMFGDVERKQKKTKWNLVELCYIPWKDLTRILQVTKSDLAFMPTKEYECPSHLSKNLILGIQLSQHAELIVLLVPMIEEHAVRRESQLFHYGHGDYNCPAGFMWKLNTVIRSCLAAERLDIEGRALGSKPLRTSALLELPRRLLHRESDLGIYAGFVFKGGHRWLEPKIASVVRYDDSRYGIGLVVHYAMPERVKWELRDCLVAMRIIQRTRQKRNKGSADDMYGIVTSGELIQFHKLTINGEILSSPVFLLDIKGLPTIWNYFRCIIHAIQLMAPLPFDPKKCGIRETPLFRVAQMVLNHRWGLNSDGTPYEEPDDSPKALKNTRLRRQYLERRIQDPKSVECDRTICNEPEFPEDNPGDERPCPSYPDLRESVQDVGYRSDLTDDGSAVGSEDGYELL</sequence>
<keyword evidence="3" id="KW-1185">Reference proteome</keyword>
<proteinExistence type="predicted"/>
<dbReference type="Proteomes" id="UP001610563">
    <property type="component" value="Unassembled WGS sequence"/>
</dbReference>